<dbReference type="AlphaFoldDB" id="A0A485PFD2"/>
<gene>
    <name evidence="1" type="ORF">LYPA_23C020963</name>
</gene>
<dbReference type="Proteomes" id="UP000386466">
    <property type="component" value="Unassembled WGS sequence"/>
</dbReference>
<dbReference type="EMBL" id="CAAGRJ010034231">
    <property type="protein sequence ID" value="VFV43517.1"/>
    <property type="molecule type" value="Genomic_DNA"/>
</dbReference>
<proteinExistence type="predicted"/>
<reference evidence="1 2" key="1">
    <citation type="submission" date="2019-01" db="EMBL/GenBank/DDBJ databases">
        <authorList>
            <person name="Alioto T."/>
            <person name="Alioto T."/>
        </authorList>
    </citation>
    <scope>NUCLEOTIDE SEQUENCE [LARGE SCALE GENOMIC DNA]</scope>
</reference>
<name>A0A485PFD2_LYNPA</name>
<evidence type="ECO:0000313" key="1">
    <source>
        <dbReference type="EMBL" id="VFV43517.1"/>
    </source>
</evidence>
<accession>A0A485PFD2</accession>
<sequence length="57" mass="6885">MSKRYKGSEYKKSIKDMILEREQRQAHVTEDDILSQEVHKFKQLKTKQKPKTINYDS</sequence>
<organism evidence="1 2">
    <name type="scientific">Lynx pardinus</name>
    <name type="common">Iberian lynx</name>
    <name type="synonym">Felis pardina</name>
    <dbReference type="NCBI Taxonomy" id="191816"/>
    <lineage>
        <taxon>Eukaryota</taxon>
        <taxon>Metazoa</taxon>
        <taxon>Chordata</taxon>
        <taxon>Craniata</taxon>
        <taxon>Vertebrata</taxon>
        <taxon>Euteleostomi</taxon>
        <taxon>Mammalia</taxon>
        <taxon>Eutheria</taxon>
        <taxon>Laurasiatheria</taxon>
        <taxon>Carnivora</taxon>
        <taxon>Feliformia</taxon>
        <taxon>Felidae</taxon>
        <taxon>Felinae</taxon>
        <taxon>Lynx</taxon>
    </lineage>
</organism>
<evidence type="ECO:0000313" key="2">
    <source>
        <dbReference type="Proteomes" id="UP000386466"/>
    </source>
</evidence>
<protein>
    <submittedName>
        <fullName evidence="1">Uncharacterized protein</fullName>
    </submittedName>
</protein>
<keyword evidence="2" id="KW-1185">Reference proteome</keyword>
<feature type="non-terminal residue" evidence="1">
    <location>
        <position position="57"/>
    </location>
</feature>